<dbReference type="NCBIfam" id="NF003024">
    <property type="entry name" value="PRK03893.1"/>
    <property type="match status" value="1"/>
</dbReference>
<proteinExistence type="predicted"/>
<keyword evidence="8" id="KW-1185">Reference proteome</keyword>
<feature type="transmembrane region" description="Helical" evidence="5">
    <location>
        <begin position="315"/>
        <end position="334"/>
    </location>
</feature>
<feature type="transmembrane region" description="Helical" evidence="5">
    <location>
        <begin position="369"/>
        <end position="394"/>
    </location>
</feature>
<dbReference type="InterPro" id="IPR036259">
    <property type="entry name" value="MFS_trans_sf"/>
</dbReference>
<dbReference type="Pfam" id="PF07690">
    <property type="entry name" value="MFS_1"/>
    <property type="match status" value="2"/>
</dbReference>
<accession>A0ABW9EXH5</accession>
<dbReference type="Proteomes" id="UP001629523">
    <property type="component" value="Unassembled WGS sequence"/>
</dbReference>
<dbReference type="EMBL" id="JBBEST010000003">
    <property type="protein sequence ID" value="MFM1346775.1"/>
    <property type="molecule type" value="Genomic_DNA"/>
</dbReference>
<comment type="subcellular location">
    <subcellularLocation>
        <location evidence="1">Membrane</location>
        <topology evidence="1">Multi-pass membrane protein</topology>
    </subcellularLocation>
</comment>
<gene>
    <name evidence="7" type="ORF">WFP14_09420</name>
</gene>
<name>A0ABW9EXH5_9GAMM</name>
<feature type="transmembrane region" description="Helical" evidence="5">
    <location>
        <begin position="346"/>
        <end position="363"/>
    </location>
</feature>
<evidence type="ECO:0000313" key="7">
    <source>
        <dbReference type="EMBL" id="MFM1346775.1"/>
    </source>
</evidence>
<dbReference type="GeneID" id="93970897"/>
<feature type="transmembrane region" description="Helical" evidence="5">
    <location>
        <begin position="55"/>
        <end position="75"/>
    </location>
</feature>
<feature type="transmembrane region" description="Helical" evidence="5">
    <location>
        <begin position="406"/>
        <end position="428"/>
    </location>
</feature>
<keyword evidence="2 5" id="KW-0812">Transmembrane</keyword>
<feature type="transmembrane region" description="Helical" evidence="5">
    <location>
        <begin position="277"/>
        <end position="295"/>
    </location>
</feature>
<evidence type="ECO:0000256" key="3">
    <source>
        <dbReference type="ARBA" id="ARBA00022989"/>
    </source>
</evidence>
<dbReference type="PANTHER" id="PTHR23508">
    <property type="entry name" value="CARBOXYLIC ACID TRANSPORTER PROTEIN HOMOLOG"/>
    <property type="match status" value="1"/>
</dbReference>
<sequence>MDNQTIQPHWIHRITRPQWKAFWAAWMGYMLDGFDFVIITLVLTEIMSEFNVSTVEAAGLVSAAFILRWFGGLALGAMGDKLGRRSAMVTSIVLFAGGTLACGLAPNYTWMFIARVLVGVGMAGEYGTSSAYVIETWPKDMRNKASAFLNSGFSAGAILSVLAYSIIVPLWGWRVLFYIGIIPIFYALWLRRAIPEAEEWAKNREKSTKPIFTMVDLLYRNESKSTSLMNIVLSLVAAAALYLCFDHGTAPMIVALLGVITALIFVSFLVQSGGKRWPTSLMLTVIILCVFLYGWPIHALLPTYLKTELHYSPEIVALVFSFSRFGMGLGCCFAGIAGDHFGTRKTYVLSLLIAQLIIIPVFALTGSSVWLLCILIFLQQLFSQGVGGLLAKLISGYFDTDQRAANLGFIYNIGSLGGALAPVLGATIAQNFSLGTALSGLSFSLTFVVILLIGFDMPSRLQRWLKPEALRYYDAVDGTPLSGAFTKQTTPEQITHAEQFQKQQ</sequence>
<evidence type="ECO:0000256" key="1">
    <source>
        <dbReference type="ARBA" id="ARBA00004141"/>
    </source>
</evidence>
<dbReference type="InterPro" id="IPR020846">
    <property type="entry name" value="MFS_dom"/>
</dbReference>
<evidence type="ECO:0000256" key="4">
    <source>
        <dbReference type="ARBA" id="ARBA00023136"/>
    </source>
</evidence>
<evidence type="ECO:0000259" key="6">
    <source>
        <dbReference type="PROSITE" id="PS50850"/>
    </source>
</evidence>
<dbReference type="CDD" id="cd17316">
    <property type="entry name" value="MFS_SV2_like"/>
    <property type="match status" value="1"/>
</dbReference>
<comment type="caution">
    <text evidence="7">The sequence shown here is derived from an EMBL/GenBank/DDBJ whole genome shotgun (WGS) entry which is preliminary data.</text>
</comment>
<evidence type="ECO:0000256" key="2">
    <source>
        <dbReference type="ARBA" id="ARBA00022692"/>
    </source>
</evidence>
<dbReference type="RefSeq" id="WP_050077200.1">
    <property type="nucleotide sequence ID" value="NZ_CABHYG010000011.1"/>
</dbReference>
<feature type="transmembrane region" description="Helical" evidence="5">
    <location>
        <begin position="251"/>
        <end position="270"/>
    </location>
</feature>
<feature type="transmembrane region" description="Helical" evidence="5">
    <location>
        <begin position="112"/>
        <end position="134"/>
    </location>
</feature>
<keyword evidence="3 5" id="KW-1133">Transmembrane helix</keyword>
<keyword evidence="4 5" id="KW-0472">Membrane</keyword>
<dbReference type="SUPFAM" id="SSF103473">
    <property type="entry name" value="MFS general substrate transporter"/>
    <property type="match status" value="1"/>
</dbReference>
<dbReference type="PROSITE" id="PS50850">
    <property type="entry name" value="MFS"/>
    <property type="match status" value="1"/>
</dbReference>
<feature type="domain" description="Major facilitator superfamily (MFS) profile" evidence="6">
    <location>
        <begin position="21"/>
        <end position="462"/>
    </location>
</feature>
<reference evidence="7 8" key="1">
    <citation type="journal article" date="2024" name="Infect. Genet. Evol.">
        <title>Characteristics and comparative genome analysis of Yersinia enterocolitica and related species associated with human infections in Switzerland 2019-2023.</title>
        <authorList>
            <person name="Stevens M.J.A."/>
            <person name="Horlbog J.A."/>
            <person name="Diethelm A."/>
            <person name="Stephan R."/>
            <person name="Nuesch-Inderbinen M."/>
        </authorList>
    </citation>
    <scope>NUCLEOTIDE SEQUENCE [LARGE SCALE GENOMIC DNA]</scope>
    <source>
        <strain evidence="7 8">N20-0302</strain>
    </source>
</reference>
<evidence type="ECO:0000256" key="5">
    <source>
        <dbReference type="SAM" id="Phobius"/>
    </source>
</evidence>
<organism evidence="7 8">
    <name type="scientific">Yersinia proxima</name>
    <dbReference type="NCBI Taxonomy" id="2890316"/>
    <lineage>
        <taxon>Bacteria</taxon>
        <taxon>Pseudomonadati</taxon>
        <taxon>Pseudomonadota</taxon>
        <taxon>Gammaproteobacteria</taxon>
        <taxon>Enterobacterales</taxon>
        <taxon>Yersiniaceae</taxon>
        <taxon>Yersinia</taxon>
    </lineage>
</organism>
<dbReference type="PANTHER" id="PTHR23508:SF3">
    <property type="entry name" value="SIALIC ACID TRANSPORTER NANT"/>
    <property type="match status" value="1"/>
</dbReference>
<dbReference type="Gene3D" id="1.20.1250.20">
    <property type="entry name" value="MFS general substrate transporter like domains"/>
    <property type="match status" value="2"/>
</dbReference>
<feature type="transmembrane region" description="Helical" evidence="5">
    <location>
        <begin position="227"/>
        <end position="245"/>
    </location>
</feature>
<feature type="transmembrane region" description="Helical" evidence="5">
    <location>
        <begin position="21"/>
        <end position="43"/>
    </location>
</feature>
<protein>
    <submittedName>
        <fullName evidence="7">MFS transporter</fullName>
    </submittedName>
</protein>
<evidence type="ECO:0000313" key="8">
    <source>
        <dbReference type="Proteomes" id="UP001629523"/>
    </source>
</evidence>
<feature type="transmembrane region" description="Helical" evidence="5">
    <location>
        <begin position="434"/>
        <end position="455"/>
    </location>
</feature>
<feature type="transmembrane region" description="Helical" evidence="5">
    <location>
        <begin position="173"/>
        <end position="190"/>
    </location>
</feature>
<dbReference type="InterPro" id="IPR011701">
    <property type="entry name" value="MFS"/>
</dbReference>
<feature type="transmembrane region" description="Helical" evidence="5">
    <location>
        <begin position="87"/>
        <end position="106"/>
    </location>
</feature>
<feature type="transmembrane region" description="Helical" evidence="5">
    <location>
        <begin position="146"/>
        <end position="167"/>
    </location>
</feature>